<dbReference type="PROSITE" id="PS51318">
    <property type="entry name" value="TAT"/>
    <property type="match status" value="1"/>
</dbReference>
<evidence type="ECO:0000313" key="1">
    <source>
        <dbReference type="EMBL" id="KOO25208.1"/>
    </source>
</evidence>
<organism evidence="1 2">
    <name type="scientific">Chrysochromulina tobinii</name>
    <dbReference type="NCBI Taxonomy" id="1460289"/>
    <lineage>
        <taxon>Eukaryota</taxon>
        <taxon>Haptista</taxon>
        <taxon>Haptophyta</taxon>
        <taxon>Prymnesiophyceae</taxon>
        <taxon>Prymnesiales</taxon>
        <taxon>Chrysochromulinaceae</taxon>
        <taxon>Chrysochromulina</taxon>
    </lineage>
</organism>
<keyword evidence="2" id="KW-1185">Reference proteome</keyword>
<evidence type="ECO:0000313" key="2">
    <source>
        <dbReference type="Proteomes" id="UP000037460"/>
    </source>
</evidence>
<protein>
    <submittedName>
        <fullName evidence="1">Uncharacterized protein</fullName>
    </submittedName>
</protein>
<name>A0A0M0JG42_9EUKA</name>
<gene>
    <name evidence="1" type="ORF">Ctob_012426</name>
</gene>
<dbReference type="AlphaFoldDB" id="A0A0M0JG42"/>
<dbReference type="OrthoDB" id="10471152at2759"/>
<dbReference type="InterPro" id="IPR006311">
    <property type="entry name" value="TAT_signal"/>
</dbReference>
<dbReference type="EMBL" id="JWZX01003006">
    <property type="protein sequence ID" value="KOO25208.1"/>
    <property type="molecule type" value="Genomic_DNA"/>
</dbReference>
<dbReference type="Proteomes" id="UP000037460">
    <property type="component" value="Unassembled WGS sequence"/>
</dbReference>
<sequence>MGSRSCVRASSPLSTRLDQTALLSRRSLLSTAATAAAAIAATPALPSFAEATLVTRQQAYTRYVPRIERGRDFWAGGLRKYIASSDWAAIQREFEPLGKNKGGAIPKFFGPMRLYASSFSSKTISDKTLAMEEAVDELAEAANGLQIAADGTIKDTGLFSFLGGKKTMDEGSRSKLAQDAYKKGVLAFNKYIEISNDGLGISFAPMDTID</sequence>
<accession>A0A0M0JG42</accession>
<reference evidence="2" key="1">
    <citation type="journal article" date="2015" name="PLoS Genet.">
        <title>Genome Sequence and Transcriptome Analyses of Chrysochromulina tobin: Metabolic Tools for Enhanced Algal Fitness in the Prominent Order Prymnesiales (Haptophyceae).</title>
        <authorList>
            <person name="Hovde B.T."/>
            <person name="Deodato C.R."/>
            <person name="Hunsperger H.M."/>
            <person name="Ryken S.A."/>
            <person name="Yost W."/>
            <person name="Jha R.K."/>
            <person name="Patterson J."/>
            <person name="Monnat R.J. Jr."/>
            <person name="Barlow S.B."/>
            <person name="Starkenburg S.R."/>
            <person name="Cattolico R.A."/>
        </authorList>
    </citation>
    <scope>NUCLEOTIDE SEQUENCE</scope>
    <source>
        <strain evidence="2">CCMP291</strain>
    </source>
</reference>
<comment type="caution">
    <text evidence="1">The sequence shown here is derived from an EMBL/GenBank/DDBJ whole genome shotgun (WGS) entry which is preliminary data.</text>
</comment>
<proteinExistence type="predicted"/>